<dbReference type="Proteomes" id="UP000192708">
    <property type="component" value="Unassembled WGS sequence"/>
</dbReference>
<evidence type="ECO:0000313" key="2">
    <source>
        <dbReference type="Proteomes" id="UP000192708"/>
    </source>
</evidence>
<dbReference type="OrthoDB" id="9796370at2"/>
<protein>
    <submittedName>
        <fullName evidence="1">Uncharacterized protein</fullName>
    </submittedName>
</protein>
<gene>
    <name evidence="1" type="ORF">SAMN06296008_1096</name>
</gene>
<dbReference type="AlphaFoldDB" id="A0A1W2AJ94"/>
<dbReference type="EMBL" id="FWXJ01000009">
    <property type="protein sequence ID" value="SMC60799.1"/>
    <property type="molecule type" value="Genomic_DNA"/>
</dbReference>
<dbReference type="RefSeq" id="WP_084283800.1">
    <property type="nucleotide sequence ID" value="NZ_FWXJ01000009.1"/>
</dbReference>
<reference evidence="1 2" key="1">
    <citation type="submission" date="2017-04" db="EMBL/GenBank/DDBJ databases">
        <authorList>
            <person name="Afonso C.L."/>
            <person name="Miller P.J."/>
            <person name="Scott M.A."/>
            <person name="Spackman E."/>
            <person name="Goraichik I."/>
            <person name="Dimitrov K.M."/>
            <person name="Suarez D.L."/>
            <person name="Swayne D.E."/>
        </authorList>
    </citation>
    <scope>NUCLEOTIDE SEQUENCE [LARGE SCALE GENOMIC DNA]</scope>
    <source>
        <strain evidence="1 2">VK13</strain>
    </source>
</reference>
<keyword evidence="2" id="KW-1185">Reference proteome</keyword>
<name>A0A1W2AJ94_9BURK</name>
<proteinExistence type="predicted"/>
<evidence type="ECO:0000313" key="1">
    <source>
        <dbReference type="EMBL" id="SMC60799.1"/>
    </source>
</evidence>
<sequence length="689" mass="79394">MKLEKHNTPGSQYFLFNEIVSSLEVLGWDERNFLKASILLSKLIEIKQFSDVGNEFRALSAMFLPWYPQTLASQEKRLKSMRIIVKKSPEVGWMLLISLLPNRQNSTSSIKKPKWNNIDLIERIPRISNEDYLVQVRAYSNLLLDLAGKNISKISELFDVLDGLSRSVIDRISLTLRELLDDGMNDDDRQILWEKLTLFITKHHKYSGAIWALDNSYLEKISEIAELIKPKSIFVFYRHYFNARDFELFNEIDDWETQRKDLDEIRVGAISKIYSDGGVEAVISFSKSVIYPYEVGFAFGFISTFEVDEYLLPLIYDESDKKLRNFIKGYVWRRHLILGWDWVDRLNIGNWSDHSKASFLSDLPAQIEVWNRIPILLTEFESMYWANPNFVPSQVDENLEVAIKKLIQYDATGSAIDCLMRLLYAKQSPNFDLCLSALKKSLEFPRRTGGLDVYNVAELLKYLQQSKYVSMESLCEIEWGYLDILDGYHGATPIALHNKLSNSPEFFQKNISLIYKSSNSVADKVEFTEEERMEANFAWTLLHSWKTPPGMGLDGKFEEMKFLDWFNKTFELIEKSGHLNVGLNNIGQVLAYAPADSDGLWLNKNVAEILDDIRFEKAKNGYINGLFNKRGVYSVDPSGSEELSLSQDYEKKADDVENAGFINLASALRGLSDSYVREARSVIDEYKSD</sequence>
<organism evidence="1 2">
    <name type="scientific">Polynucleobacter kasalickyi</name>
    <dbReference type="NCBI Taxonomy" id="1938817"/>
    <lineage>
        <taxon>Bacteria</taxon>
        <taxon>Pseudomonadati</taxon>
        <taxon>Pseudomonadota</taxon>
        <taxon>Betaproteobacteria</taxon>
        <taxon>Burkholderiales</taxon>
        <taxon>Burkholderiaceae</taxon>
        <taxon>Polynucleobacter</taxon>
    </lineage>
</organism>
<accession>A0A1W2AJ94</accession>